<dbReference type="OrthoDB" id="6513970at2759"/>
<sequence length="153" mass="17974">MRRNNLLVKGISEQEKEDYVVTEQIVRDFFSSKLNLQVGNIERAHRVGHQQRNFHRPIIVKFIDFKSKMEALDKGPKLKDISPKVWLEEDFSPKVQFARKKLREFAKSHCKKNERYTVRYNKLHLNGMTYQFNSASGLIVQINNSPQVQPASE</sequence>
<reference evidence="1 2" key="1">
    <citation type="journal article" date="2020" name="Cell">
        <title>Large-Scale Comparative Analyses of Tick Genomes Elucidate Their Genetic Diversity and Vector Capacities.</title>
        <authorList>
            <consortium name="Tick Genome and Microbiome Consortium (TIGMIC)"/>
            <person name="Jia N."/>
            <person name="Wang J."/>
            <person name="Shi W."/>
            <person name="Du L."/>
            <person name="Sun Y."/>
            <person name="Zhan W."/>
            <person name="Jiang J.F."/>
            <person name="Wang Q."/>
            <person name="Zhang B."/>
            <person name="Ji P."/>
            <person name="Bell-Sakyi L."/>
            <person name="Cui X.M."/>
            <person name="Yuan T.T."/>
            <person name="Jiang B.G."/>
            <person name="Yang W.F."/>
            <person name="Lam T.T."/>
            <person name="Chang Q.C."/>
            <person name="Ding S.J."/>
            <person name="Wang X.J."/>
            <person name="Zhu J.G."/>
            <person name="Ruan X.D."/>
            <person name="Zhao L."/>
            <person name="Wei J.T."/>
            <person name="Ye R.Z."/>
            <person name="Que T.C."/>
            <person name="Du C.H."/>
            <person name="Zhou Y.H."/>
            <person name="Cheng J.X."/>
            <person name="Dai P.F."/>
            <person name="Guo W.B."/>
            <person name="Han X.H."/>
            <person name="Huang E.J."/>
            <person name="Li L.F."/>
            <person name="Wei W."/>
            <person name="Gao Y.C."/>
            <person name="Liu J.Z."/>
            <person name="Shao H.Z."/>
            <person name="Wang X."/>
            <person name="Wang C.C."/>
            <person name="Yang T.C."/>
            <person name="Huo Q.B."/>
            <person name="Li W."/>
            <person name="Chen H.Y."/>
            <person name="Chen S.E."/>
            <person name="Zhou L.G."/>
            <person name="Ni X.B."/>
            <person name="Tian J.H."/>
            <person name="Sheng Y."/>
            <person name="Liu T."/>
            <person name="Pan Y.S."/>
            <person name="Xia L.Y."/>
            <person name="Li J."/>
            <person name="Zhao F."/>
            <person name="Cao W.C."/>
        </authorList>
    </citation>
    <scope>NUCLEOTIDE SEQUENCE [LARGE SCALE GENOMIC DNA]</scope>
    <source>
        <strain evidence="1">HaeL-2018</strain>
    </source>
</reference>
<keyword evidence="2" id="KW-1185">Reference proteome</keyword>
<proteinExistence type="predicted"/>
<evidence type="ECO:0000313" key="2">
    <source>
        <dbReference type="Proteomes" id="UP000821853"/>
    </source>
</evidence>
<dbReference type="Gene3D" id="3.30.70.1820">
    <property type="entry name" value="L1 transposable element, RRM domain"/>
    <property type="match status" value="1"/>
</dbReference>
<evidence type="ECO:0000313" key="1">
    <source>
        <dbReference type="EMBL" id="KAH9361347.1"/>
    </source>
</evidence>
<protein>
    <submittedName>
        <fullName evidence="1">Uncharacterized protein</fullName>
    </submittedName>
</protein>
<organism evidence="1 2">
    <name type="scientific">Haemaphysalis longicornis</name>
    <name type="common">Bush tick</name>
    <dbReference type="NCBI Taxonomy" id="44386"/>
    <lineage>
        <taxon>Eukaryota</taxon>
        <taxon>Metazoa</taxon>
        <taxon>Ecdysozoa</taxon>
        <taxon>Arthropoda</taxon>
        <taxon>Chelicerata</taxon>
        <taxon>Arachnida</taxon>
        <taxon>Acari</taxon>
        <taxon>Parasitiformes</taxon>
        <taxon>Ixodida</taxon>
        <taxon>Ixodoidea</taxon>
        <taxon>Ixodidae</taxon>
        <taxon>Haemaphysalinae</taxon>
        <taxon>Haemaphysalis</taxon>
    </lineage>
</organism>
<dbReference type="AlphaFoldDB" id="A0A9J6FEJ3"/>
<dbReference type="EMBL" id="JABSTR010000001">
    <property type="protein sequence ID" value="KAH9361347.1"/>
    <property type="molecule type" value="Genomic_DNA"/>
</dbReference>
<name>A0A9J6FEJ3_HAELO</name>
<dbReference type="Proteomes" id="UP000821853">
    <property type="component" value="Chromosome 1"/>
</dbReference>
<accession>A0A9J6FEJ3</accession>
<dbReference type="VEuPathDB" id="VectorBase:HLOH_050801"/>
<comment type="caution">
    <text evidence="1">The sequence shown here is derived from an EMBL/GenBank/DDBJ whole genome shotgun (WGS) entry which is preliminary data.</text>
</comment>
<gene>
    <name evidence="1" type="ORF">HPB48_006909</name>
</gene>